<evidence type="ECO:0000313" key="1">
    <source>
        <dbReference type="EMBL" id="CDW80185.1"/>
    </source>
</evidence>
<reference evidence="1 2" key="1">
    <citation type="submission" date="2014-06" db="EMBL/GenBank/DDBJ databases">
        <authorList>
            <person name="Swart Estienne"/>
        </authorList>
    </citation>
    <scope>NUCLEOTIDE SEQUENCE [LARGE SCALE GENOMIC DNA]</scope>
    <source>
        <strain evidence="1 2">130c</strain>
    </source>
</reference>
<gene>
    <name evidence="1" type="primary">Contig2232.g2398</name>
    <name evidence="1" type="ORF">STYLEM_9181</name>
</gene>
<name>A0A078AD72_STYLE</name>
<accession>A0A078AD72</accession>
<organism evidence="1 2">
    <name type="scientific">Stylonychia lemnae</name>
    <name type="common">Ciliate</name>
    <dbReference type="NCBI Taxonomy" id="5949"/>
    <lineage>
        <taxon>Eukaryota</taxon>
        <taxon>Sar</taxon>
        <taxon>Alveolata</taxon>
        <taxon>Ciliophora</taxon>
        <taxon>Intramacronucleata</taxon>
        <taxon>Spirotrichea</taxon>
        <taxon>Stichotrichia</taxon>
        <taxon>Sporadotrichida</taxon>
        <taxon>Oxytrichidae</taxon>
        <taxon>Stylonychinae</taxon>
        <taxon>Stylonychia</taxon>
    </lineage>
</organism>
<keyword evidence="2" id="KW-1185">Reference proteome</keyword>
<evidence type="ECO:0000313" key="2">
    <source>
        <dbReference type="Proteomes" id="UP000039865"/>
    </source>
</evidence>
<dbReference type="InParanoid" id="A0A078AD72"/>
<dbReference type="EMBL" id="CCKQ01008723">
    <property type="protein sequence ID" value="CDW80185.1"/>
    <property type="molecule type" value="Genomic_DNA"/>
</dbReference>
<proteinExistence type="predicted"/>
<dbReference type="Proteomes" id="UP000039865">
    <property type="component" value="Unassembled WGS sequence"/>
</dbReference>
<sequence>MKEMEMKYIDIMIPQVNDVTQIRKIKLNADSMRDIQSKFCYQSLKDNRAELNESFQSSKDKFKLLRNSELLSIKQIMNTERLRGTKTIQWDQKIINNHLRYPNNILHKKQELPKLILPIKLQKKRKIVHNPLTNEQISPKKKMRKSQSQVDMKNWPEIQTSRVRFYNPIYGYDPKDIIERTKQLCKLDQTEYDKLEENARIGENLPKKTHYLSAQKATSAAQNQVKLYMTQKRKEADYFFKPNLYQEWQGKQKEKRLSMISQINNGRLTPEHLL</sequence>
<dbReference type="AlphaFoldDB" id="A0A078AD72"/>
<protein>
    <submittedName>
        <fullName evidence="1">Uncharacterized protein</fullName>
    </submittedName>
</protein>